<sequence>MDACGVGQCVQTGFWLSTNGELDNYGLRQKNTASFVALLADPGSRSATVSLPQGKITLSVTEPTMEGRMLLGEERYG</sequence>
<dbReference type="EMBL" id="KL596842">
    <property type="protein sequence ID" value="KER23641.1"/>
    <property type="molecule type" value="Genomic_DNA"/>
</dbReference>
<evidence type="ECO:0000313" key="1">
    <source>
        <dbReference type="EMBL" id="KER23641.1"/>
    </source>
</evidence>
<dbReference type="GeneID" id="20322714"/>
<gene>
    <name evidence="1" type="ORF">T265_08535</name>
</gene>
<reference evidence="1 2" key="1">
    <citation type="submission" date="2013-11" db="EMBL/GenBank/DDBJ databases">
        <title>Opisthorchis viverrini - life in the bile duct.</title>
        <authorList>
            <person name="Young N.D."/>
            <person name="Nagarajan N."/>
            <person name="Lin S.J."/>
            <person name="Korhonen P.K."/>
            <person name="Jex A.R."/>
            <person name="Hall R.S."/>
            <person name="Safavi-Hemami H."/>
            <person name="Kaewkong W."/>
            <person name="Bertrand D."/>
            <person name="Gao S."/>
            <person name="Seet Q."/>
            <person name="Wongkham S."/>
            <person name="Teh B.T."/>
            <person name="Wongkham C."/>
            <person name="Intapan P.M."/>
            <person name="Maleewong W."/>
            <person name="Yang X."/>
            <person name="Hu M."/>
            <person name="Wang Z."/>
            <person name="Hofmann A."/>
            <person name="Sternberg P.W."/>
            <person name="Tan P."/>
            <person name="Wang J."/>
            <person name="Gasser R.B."/>
        </authorList>
    </citation>
    <scope>NUCLEOTIDE SEQUENCE [LARGE SCALE GENOMIC DNA]</scope>
</reference>
<name>A0A074Z8V8_OPIVI</name>
<protein>
    <submittedName>
        <fullName evidence="1">Uncharacterized protein</fullName>
    </submittedName>
</protein>
<accession>A0A074Z8V8</accession>
<dbReference type="RefSeq" id="XP_009172628.1">
    <property type="nucleotide sequence ID" value="XM_009174364.1"/>
</dbReference>
<evidence type="ECO:0000313" key="2">
    <source>
        <dbReference type="Proteomes" id="UP000054324"/>
    </source>
</evidence>
<dbReference type="Proteomes" id="UP000054324">
    <property type="component" value="Unassembled WGS sequence"/>
</dbReference>
<keyword evidence="2" id="KW-1185">Reference proteome</keyword>
<dbReference type="AlphaFoldDB" id="A0A074Z8V8"/>
<proteinExistence type="predicted"/>
<organism evidence="1 2">
    <name type="scientific">Opisthorchis viverrini</name>
    <name type="common">Southeast Asian liver fluke</name>
    <dbReference type="NCBI Taxonomy" id="6198"/>
    <lineage>
        <taxon>Eukaryota</taxon>
        <taxon>Metazoa</taxon>
        <taxon>Spiralia</taxon>
        <taxon>Lophotrochozoa</taxon>
        <taxon>Platyhelminthes</taxon>
        <taxon>Trematoda</taxon>
        <taxon>Digenea</taxon>
        <taxon>Opisthorchiida</taxon>
        <taxon>Opisthorchiata</taxon>
        <taxon>Opisthorchiidae</taxon>
        <taxon>Opisthorchis</taxon>
    </lineage>
</organism>
<dbReference type="KEGG" id="ovi:T265_08535"/>
<dbReference type="CTD" id="20322714"/>